<dbReference type="Proteomes" id="UP000429607">
    <property type="component" value="Unassembled WGS sequence"/>
</dbReference>
<dbReference type="Proteomes" id="UP000434957">
    <property type="component" value="Unassembled WGS sequence"/>
</dbReference>
<evidence type="ECO:0000313" key="5">
    <source>
        <dbReference type="Proteomes" id="UP000434957"/>
    </source>
</evidence>
<evidence type="ECO:0000313" key="4">
    <source>
        <dbReference type="Proteomes" id="UP000429607"/>
    </source>
</evidence>
<comment type="caution">
    <text evidence="2">The sequence shown here is derived from an EMBL/GenBank/DDBJ whole genome shotgun (WGS) entry which is preliminary data.</text>
</comment>
<evidence type="ECO:0000313" key="3">
    <source>
        <dbReference type="EMBL" id="KAE9342196.1"/>
    </source>
</evidence>
<dbReference type="AlphaFoldDB" id="A0A6A3MW65"/>
<reference evidence="4 6" key="1">
    <citation type="submission" date="2018-09" db="EMBL/GenBank/DDBJ databases">
        <title>Genomic investigation of the strawberry pathogen Phytophthora fragariae indicates pathogenicity is determined by transcriptional variation in three key races.</title>
        <authorList>
            <person name="Adams T.M."/>
            <person name="Armitage A.D."/>
            <person name="Sobczyk M.K."/>
            <person name="Bates H.J."/>
            <person name="Dunwell J.M."/>
            <person name="Nellist C.F."/>
            <person name="Harrison R.J."/>
        </authorList>
    </citation>
    <scope>NUCLEOTIDE SEQUENCE [LARGE SCALE GENOMIC DNA]</scope>
    <source>
        <strain evidence="2 4">SCRP249</strain>
        <strain evidence="1 6">SCRP324</strain>
        <strain evidence="3 5">SCRP333</strain>
    </source>
</reference>
<proteinExistence type="predicted"/>
<protein>
    <submittedName>
        <fullName evidence="2">Uncharacterized protein</fullName>
    </submittedName>
</protein>
<dbReference type="EMBL" id="QXFT01000501">
    <property type="protein sequence ID" value="KAE9342196.1"/>
    <property type="molecule type" value="Genomic_DNA"/>
</dbReference>
<sequence>MDTDTDAVTKLADLLLDATATVCVFVAEHYFELTWLTAGSALRTITEPLRGIDTRLSEEVLKFSLKWGLLAKICVRRYCRYVPGPAVQEKPFWTKLW</sequence>
<dbReference type="EMBL" id="QXFV01000493">
    <property type="protein sequence ID" value="KAE9035937.1"/>
    <property type="molecule type" value="Genomic_DNA"/>
</dbReference>
<gene>
    <name evidence="2" type="ORF">PR001_g9076</name>
    <name evidence="1" type="ORF">PR002_g9020</name>
    <name evidence="3" type="ORF">PR003_g9603</name>
</gene>
<name>A0A6A3MW65_9STRA</name>
<accession>A0A6A3MW65</accession>
<dbReference type="Proteomes" id="UP000435112">
    <property type="component" value="Unassembled WGS sequence"/>
</dbReference>
<dbReference type="EMBL" id="QXFU01000469">
    <property type="protein sequence ID" value="KAE9032783.1"/>
    <property type="molecule type" value="Genomic_DNA"/>
</dbReference>
<evidence type="ECO:0000313" key="1">
    <source>
        <dbReference type="EMBL" id="KAE9032783.1"/>
    </source>
</evidence>
<evidence type="ECO:0000313" key="6">
    <source>
        <dbReference type="Proteomes" id="UP000435112"/>
    </source>
</evidence>
<evidence type="ECO:0000313" key="2">
    <source>
        <dbReference type="EMBL" id="KAE9035937.1"/>
    </source>
</evidence>
<dbReference type="OrthoDB" id="10298577at2759"/>
<keyword evidence="5" id="KW-1185">Reference proteome</keyword>
<organism evidence="2 4">
    <name type="scientific">Phytophthora rubi</name>
    <dbReference type="NCBI Taxonomy" id="129364"/>
    <lineage>
        <taxon>Eukaryota</taxon>
        <taxon>Sar</taxon>
        <taxon>Stramenopiles</taxon>
        <taxon>Oomycota</taxon>
        <taxon>Peronosporomycetes</taxon>
        <taxon>Peronosporales</taxon>
        <taxon>Peronosporaceae</taxon>
        <taxon>Phytophthora</taxon>
    </lineage>
</organism>